<evidence type="ECO:0000256" key="7">
    <source>
        <dbReference type="ARBA" id="ARBA00023136"/>
    </source>
</evidence>
<evidence type="ECO:0000313" key="12">
    <source>
        <dbReference type="Proteomes" id="UP000287033"/>
    </source>
</evidence>
<dbReference type="CDD" id="cd22829">
    <property type="entry name" value="Gal_Rha_Lectin_EVA1_EVA1C_rpt2"/>
    <property type="match status" value="1"/>
</dbReference>
<keyword evidence="4" id="KW-0430">Lectin</keyword>
<dbReference type="Proteomes" id="UP000287033">
    <property type="component" value="Unassembled WGS sequence"/>
</dbReference>
<evidence type="ECO:0000256" key="6">
    <source>
        <dbReference type="ARBA" id="ARBA00022989"/>
    </source>
</evidence>
<name>A0A401SJ77_CHIPU</name>
<dbReference type="Gene3D" id="2.60.120.740">
    <property type="match status" value="2"/>
</dbReference>
<dbReference type="CDD" id="cd22828">
    <property type="entry name" value="Gal_Rha_Lectin_EVA1_EVA1C_rpt1"/>
    <property type="match status" value="1"/>
</dbReference>
<feature type="compositionally biased region" description="Acidic residues" evidence="8">
    <location>
        <begin position="351"/>
        <end position="376"/>
    </location>
</feature>
<dbReference type="OMA" id="HKRHVAC"/>
<comment type="subcellular location">
    <subcellularLocation>
        <location evidence="1">Membrane</location>
        <topology evidence="1">Single-pass membrane protein</topology>
    </subcellularLocation>
</comment>
<feature type="transmembrane region" description="Helical" evidence="9">
    <location>
        <begin position="305"/>
        <end position="327"/>
    </location>
</feature>
<sequence length="433" mass="48607">MHLLDGCHRKQIPVLLSVIYVILIWTKEMGASSIFSDYLSKVLRRHTEQACDGGHLNLYCPRGTTISIQSAFYGRKVPSSLLCPGSRPRSRAEENLNCTAPTTLQKILDECQDQQSCQLLVNRRVFGLDPCPGTSKYLLVSYKCKPNEYKSKVVCEGKALKLRCKNSTLINIYSATYGRMMNGNKACPSNLKLPDIECLSHTALEVVSTNCYGKQNCKIIASSHYFGDPCFPGTQKYLSVIYVCVSKLLLQEADPNFSGLTPSWVYNENANKSLRPQESSFSLKEGKIVISTLVTFAYIKNNPEMVGLLFVSSVCIGLIFTLCVLVIRVSCRPDLQKICNKNSNDRKMDCCQDENGDEGNSNDDEDESSDDNEESSLDFTFEGLTKLYRITGSNINEAAEIAERIERRDRIIQEIWMNGGSELPVIRNLNQYY</sequence>
<dbReference type="Pfam" id="PF14851">
    <property type="entry name" value="FAM176"/>
    <property type="match status" value="1"/>
</dbReference>
<accession>A0A401SJ77</accession>
<dbReference type="OrthoDB" id="5970528at2759"/>
<dbReference type="EMBL" id="BEZZ01000304">
    <property type="protein sequence ID" value="GCC30469.1"/>
    <property type="molecule type" value="Genomic_DNA"/>
</dbReference>
<dbReference type="FunFam" id="2.60.120.740:FF:000003">
    <property type="entry name" value="Protein eva-1 homolog C"/>
    <property type="match status" value="1"/>
</dbReference>
<evidence type="ECO:0000256" key="3">
    <source>
        <dbReference type="ARBA" id="ARBA00022692"/>
    </source>
</evidence>
<dbReference type="InterPro" id="IPR039500">
    <property type="entry name" value="EVA1_dom"/>
</dbReference>
<proteinExistence type="inferred from homology"/>
<dbReference type="InterPro" id="IPR000922">
    <property type="entry name" value="Lectin_gal-bd_dom"/>
</dbReference>
<comment type="caution">
    <text evidence="11">The sequence shown here is derived from an EMBL/GenBank/DDBJ whole genome shotgun (WGS) entry which is preliminary data.</text>
</comment>
<dbReference type="PANTHER" id="PTHR46780">
    <property type="entry name" value="PROTEIN EVA-1"/>
    <property type="match status" value="1"/>
</dbReference>
<feature type="region of interest" description="Disordered" evidence="8">
    <location>
        <begin position="349"/>
        <end position="376"/>
    </location>
</feature>
<protein>
    <recommendedName>
        <fullName evidence="10">SUEL-type lectin domain-containing protein</fullName>
    </recommendedName>
</protein>
<dbReference type="GO" id="GO:0030246">
    <property type="term" value="F:carbohydrate binding"/>
    <property type="evidence" value="ECO:0007669"/>
    <property type="project" value="UniProtKB-KW"/>
</dbReference>
<organism evidence="11 12">
    <name type="scientific">Chiloscyllium punctatum</name>
    <name type="common">Brownbanded bambooshark</name>
    <name type="synonym">Hemiscyllium punctatum</name>
    <dbReference type="NCBI Taxonomy" id="137246"/>
    <lineage>
        <taxon>Eukaryota</taxon>
        <taxon>Metazoa</taxon>
        <taxon>Chordata</taxon>
        <taxon>Craniata</taxon>
        <taxon>Vertebrata</taxon>
        <taxon>Chondrichthyes</taxon>
        <taxon>Elasmobranchii</taxon>
        <taxon>Galeomorphii</taxon>
        <taxon>Galeoidea</taxon>
        <taxon>Orectolobiformes</taxon>
        <taxon>Hemiscylliidae</taxon>
        <taxon>Chiloscyllium</taxon>
    </lineage>
</organism>
<evidence type="ECO:0000256" key="4">
    <source>
        <dbReference type="ARBA" id="ARBA00022734"/>
    </source>
</evidence>
<dbReference type="InterPro" id="IPR043159">
    <property type="entry name" value="Lectin_gal-bd_sf"/>
</dbReference>
<evidence type="ECO:0000259" key="10">
    <source>
        <dbReference type="PROSITE" id="PS50228"/>
    </source>
</evidence>
<feature type="domain" description="SUEL-type lectin" evidence="10">
    <location>
        <begin position="154"/>
        <end position="245"/>
    </location>
</feature>
<keyword evidence="6 9" id="KW-1133">Transmembrane helix</keyword>
<keyword evidence="7 9" id="KW-0472">Membrane</keyword>
<evidence type="ECO:0000256" key="5">
    <source>
        <dbReference type="ARBA" id="ARBA00022737"/>
    </source>
</evidence>
<comment type="similarity">
    <text evidence="2">Belongs to the EVA1 family.</text>
</comment>
<keyword evidence="12" id="KW-1185">Reference proteome</keyword>
<gene>
    <name evidence="11" type="ORF">chiPu_0008920</name>
</gene>
<evidence type="ECO:0000256" key="8">
    <source>
        <dbReference type="SAM" id="MobiDB-lite"/>
    </source>
</evidence>
<keyword evidence="3 9" id="KW-0812">Transmembrane</keyword>
<dbReference type="AlphaFoldDB" id="A0A401SJ77"/>
<dbReference type="PROSITE" id="PS50228">
    <property type="entry name" value="SUEL_LECTIN"/>
    <property type="match status" value="2"/>
</dbReference>
<keyword evidence="5" id="KW-0677">Repeat</keyword>
<dbReference type="Pfam" id="PF02140">
    <property type="entry name" value="SUEL_Lectin"/>
    <property type="match status" value="2"/>
</dbReference>
<evidence type="ECO:0000256" key="1">
    <source>
        <dbReference type="ARBA" id="ARBA00004167"/>
    </source>
</evidence>
<evidence type="ECO:0000256" key="2">
    <source>
        <dbReference type="ARBA" id="ARBA00006023"/>
    </source>
</evidence>
<dbReference type="STRING" id="137246.A0A401SJ77"/>
<reference evidence="11 12" key="1">
    <citation type="journal article" date="2018" name="Nat. Ecol. Evol.">
        <title>Shark genomes provide insights into elasmobranch evolution and the origin of vertebrates.</title>
        <authorList>
            <person name="Hara Y"/>
            <person name="Yamaguchi K"/>
            <person name="Onimaru K"/>
            <person name="Kadota M"/>
            <person name="Koyanagi M"/>
            <person name="Keeley SD"/>
            <person name="Tatsumi K"/>
            <person name="Tanaka K"/>
            <person name="Motone F"/>
            <person name="Kageyama Y"/>
            <person name="Nozu R"/>
            <person name="Adachi N"/>
            <person name="Nishimura O"/>
            <person name="Nakagawa R"/>
            <person name="Tanegashima C"/>
            <person name="Kiyatake I"/>
            <person name="Matsumoto R"/>
            <person name="Murakumo K"/>
            <person name="Nishida K"/>
            <person name="Terakita A"/>
            <person name="Kuratani S"/>
            <person name="Sato K"/>
            <person name="Hyodo S Kuraku.S."/>
        </authorList>
    </citation>
    <scope>NUCLEOTIDE SEQUENCE [LARGE SCALE GENOMIC DNA]</scope>
</reference>
<feature type="domain" description="SUEL-type lectin" evidence="10">
    <location>
        <begin position="50"/>
        <end position="145"/>
    </location>
</feature>
<evidence type="ECO:0000256" key="9">
    <source>
        <dbReference type="SAM" id="Phobius"/>
    </source>
</evidence>
<evidence type="ECO:0000313" key="11">
    <source>
        <dbReference type="EMBL" id="GCC30469.1"/>
    </source>
</evidence>
<dbReference type="GO" id="GO:0016020">
    <property type="term" value="C:membrane"/>
    <property type="evidence" value="ECO:0007669"/>
    <property type="project" value="UniProtKB-SubCell"/>
</dbReference>
<feature type="transmembrane region" description="Helical" evidence="9">
    <location>
        <begin position="12"/>
        <end position="35"/>
    </location>
</feature>